<dbReference type="PANTHER" id="PTHR21137:SF35">
    <property type="entry name" value="ODORANT RECEPTOR 19A-RELATED"/>
    <property type="match status" value="1"/>
</dbReference>
<keyword evidence="7 10" id="KW-0472">Membrane</keyword>
<feature type="transmembrane region" description="Helical" evidence="10">
    <location>
        <begin position="35"/>
        <end position="57"/>
    </location>
</feature>
<dbReference type="GO" id="GO:0004984">
    <property type="term" value="F:olfactory receptor activity"/>
    <property type="evidence" value="ECO:0007669"/>
    <property type="project" value="InterPro"/>
</dbReference>
<dbReference type="GO" id="GO:0007165">
    <property type="term" value="P:signal transduction"/>
    <property type="evidence" value="ECO:0007669"/>
    <property type="project" value="UniProtKB-KW"/>
</dbReference>
<dbReference type="PANTHER" id="PTHR21137">
    <property type="entry name" value="ODORANT RECEPTOR"/>
    <property type="match status" value="1"/>
</dbReference>
<name>T1HC61_RHOPR</name>
<dbReference type="GO" id="GO:0005549">
    <property type="term" value="F:odorant binding"/>
    <property type="evidence" value="ECO:0007669"/>
    <property type="project" value="InterPro"/>
</dbReference>
<dbReference type="VEuPathDB" id="VectorBase:RPRC001623"/>
<keyword evidence="6 10" id="KW-1133">Transmembrane helix</keyword>
<evidence type="ECO:0000313" key="11">
    <source>
        <dbReference type="EnsemblMetazoa" id="RPRC001623-PA"/>
    </source>
</evidence>
<evidence type="ECO:0000256" key="9">
    <source>
        <dbReference type="ARBA" id="ARBA00023224"/>
    </source>
</evidence>
<dbReference type="InterPro" id="IPR004117">
    <property type="entry name" value="7tm6_olfct_rcpt"/>
</dbReference>
<evidence type="ECO:0000313" key="12">
    <source>
        <dbReference type="Proteomes" id="UP000015103"/>
    </source>
</evidence>
<comment type="subcellular location">
    <subcellularLocation>
        <location evidence="1 10">Cell membrane</location>
        <topology evidence="1 10">Multi-pass membrane protein</topology>
    </subcellularLocation>
</comment>
<dbReference type="Proteomes" id="UP000015103">
    <property type="component" value="Unassembled WGS sequence"/>
</dbReference>
<evidence type="ECO:0000256" key="2">
    <source>
        <dbReference type="ARBA" id="ARBA00022475"/>
    </source>
</evidence>
<reference evidence="11" key="1">
    <citation type="submission" date="2015-05" db="UniProtKB">
        <authorList>
            <consortium name="EnsemblMetazoa"/>
        </authorList>
    </citation>
    <scope>IDENTIFICATION</scope>
</reference>
<dbReference type="InParanoid" id="T1HC61"/>
<dbReference type="OMA" id="ICNSIYE"/>
<keyword evidence="4 10" id="KW-0812">Transmembrane</keyword>
<feature type="transmembrane region" description="Helical" evidence="10">
    <location>
        <begin position="257"/>
        <end position="279"/>
    </location>
</feature>
<proteinExistence type="inferred from homology"/>
<evidence type="ECO:0000256" key="4">
    <source>
        <dbReference type="ARBA" id="ARBA00022692"/>
    </source>
</evidence>
<dbReference type="Pfam" id="PF02949">
    <property type="entry name" value="7tm_6"/>
    <property type="match status" value="1"/>
</dbReference>
<dbReference type="GO" id="GO:0005886">
    <property type="term" value="C:plasma membrane"/>
    <property type="evidence" value="ECO:0007669"/>
    <property type="project" value="UniProtKB-SubCell"/>
</dbReference>
<accession>T1HC61</accession>
<dbReference type="RefSeq" id="XP_073998271.1">
    <property type="nucleotide sequence ID" value="XM_074142170.1"/>
</dbReference>
<sequence length="383" mass="44938">MEPSTLGSEPLKWLHTTLKIGGFSMNFHDKNKKRLFGHIIQNIVLYFFLSYDLVLIYSDGVINIDIDKFIYLPPFIINSILHATLFFKQKSIRHLLGKLKEVMECNKEDRNHFAETYKFVKKLIKMFVTVQITVWSCVYIIPLLQSIASLFYAKNFKIFLLSPLQRIMGFSPGYFQDWILLICTILWTFCLMCTFFSTFASVDLILIFSYLEIKLFHYEIETYYTSSLKSDYDSTYRTIVRRQVQISKLFEALKNAVGLYLGLQNTFIAVTICSSLYAATTGQSLYVILLFCYGTLLFIFNSFLCCYISDRIETEGSNICNSIYELPWYEMRPQERKVFKMFILKASQSMKMNYKGIFLTNLDTFSQIMQASYSYFMLLQQFS</sequence>
<keyword evidence="2" id="KW-1003">Cell membrane</keyword>
<feature type="transmembrane region" description="Helical" evidence="10">
    <location>
        <begin position="285"/>
        <end position="308"/>
    </location>
</feature>
<keyword evidence="5 10" id="KW-0552">Olfaction</keyword>
<evidence type="ECO:0000256" key="10">
    <source>
        <dbReference type="RuleBase" id="RU351113"/>
    </source>
</evidence>
<comment type="caution">
    <text evidence="10">Lacks conserved residue(s) required for the propagation of feature annotation.</text>
</comment>
<keyword evidence="8 10" id="KW-0675">Receptor</keyword>
<feature type="transmembrane region" description="Helical" evidence="10">
    <location>
        <begin position="127"/>
        <end position="153"/>
    </location>
</feature>
<evidence type="ECO:0000256" key="7">
    <source>
        <dbReference type="ARBA" id="ARBA00023136"/>
    </source>
</evidence>
<keyword evidence="12" id="KW-1185">Reference proteome</keyword>
<evidence type="ECO:0000256" key="8">
    <source>
        <dbReference type="ARBA" id="ARBA00023170"/>
    </source>
</evidence>
<dbReference type="EMBL" id="ACPB03001842">
    <property type="status" value="NOT_ANNOTATED_CDS"/>
    <property type="molecule type" value="Genomic_DNA"/>
</dbReference>
<protein>
    <recommendedName>
        <fullName evidence="10">Odorant receptor</fullName>
    </recommendedName>
</protein>
<keyword evidence="3 10" id="KW-0716">Sensory transduction</keyword>
<organism evidence="11 12">
    <name type="scientific">Rhodnius prolixus</name>
    <name type="common">Triatomid bug</name>
    <dbReference type="NCBI Taxonomy" id="13249"/>
    <lineage>
        <taxon>Eukaryota</taxon>
        <taxon>Metazoa</taxon>
        <taxon>Ecdysozoa</taxon>
        <taxon>Arthropoda</taxon>
        <taxon>Hexapoda</taxon>
        <taxon>Insecta</taxon>
        <taxon>Pterygota</taxon>
        <taxon>Neoptera</taxon>
        <taxon>Paraneoptera</taxon>
        <taxon>Hemiptera</taxon>
        <taxon>Heteroptera</taxon>
        <taxon>Panheteroptera</taxon>
        <taxon>Cimicomorpha</taxon>
        <taxon>Reduviidae</taxon>
        <taxon>Triatominae</taxon>
        <taxon>Rhodnius</taxon>
    </lineage>
</organism>
<feature type="transmembrane region" description="Helical" evidence="10">
    <location>
        <begin position="178"/>
        <end position="211"/>
    </location>
</feature>
<dbReference type="AlphaFoldDB" id="T1HC61"/>
<dbReference type="HOGENOM" id="CLU_734290_0_0_1"/>
<evidence type="ECO:0000256" key="5">
    <source>
        <dbReference type="ARBA" id="ARBA00022725"/>
    </source>
</evidence>
<keyword evidence="9 10" id="KW-0807">Transducer</keyword>
<dbReference type="EnsemblMetazoa" id="RPRC001623-RA">
    <property type="protein sequence ID" value="RPRC001623-PA"/>
    <property type="gene ID" value="RPRC001623"/>
</dbReference>
<comment type="similarity">
    <text evidence="10">Belongs to the insect chemoreceptor superfamily. Heteromeric odorant receptor channel (TC 1.A.69) family.</text>
</comment>
<evidence type="ECO:0000256" key="3">
    <source>
        <dbReference type="ARBA" id="ARBA00022606"/>
    </source>
</evidence>
<feature type="transmembrane region" description="Helical" evidence="10">
    <location>
        <begin position="69"/>
        <end position="87"/>
    </location>
</feature>
<evidence type="ECO:0000256" key="1">
    <source>
        <dbReference type="ARBA" id="ARBA00004651"/>
    </source>
</evidence>
<evidence type="ECO:0000256" key="6">
    <source>
        <dbReference type="ARBA" id="ARBA00022989"/>
    </source>
</evidence>
<dbReference type="GeneID" id="141461271"/>